<protein>
    <recommendedName>
        <fullName evidence="3">Nucleotide-diphospho-sugar transferase domain-containing protein</fullName>
    </recommendedName>
</protein>
<dbReference type="PANTHER" id="PTHR35723">
    <property type="entry name" value="POLYPHOSPHATIDYLINOSITOL PHOSPHATASE"/>
    <property type="match status" value="1"/>
</dbReference>
<evidence type="ECO:0000313" key="2">
    <source>
        <dbReference type="EMBL" id="ADE76819.1"/>
    </source>
</evidence>
<dbReference type="SUPFAM" id="SSF53448">
    <property type="entry name" value="Nucleotide-diphospho-sugar transferases"/>
    <property type="match status" value="1"/>
</dbReference>
<accession>D5ABA0</accession>
<dbReference type="EMBL" id="BT123503">
    <property type="protein sequence ID" value="ADE76819.1"/>
    <property type="molecule type" value="mRNA"/>
</dbReference>
<organism evidence="2">
    <name type="scientific">Picea sitchensis</name>
    <name type="common">Sitka spruce</name>
    <name type="synonym">Pinus sitchensis</name>
    <dbReference type="NCBI Taxonomy" id="3332"/>
    <lineage>
        <taxon>Eukaryota</taxon>
        <taxon>Viridiplantae</taxon>
        <taxon>Streptophyta</taxon>
        <taxon>Embryophyta</taxon>
        <taxon>Tracheophyta</taxon>
        <taxon>Spermatophyta</taxon>
        <taxon>Pinopsida</taxon>
        <taxon>Pinidae</taxon>
        <taxon>Conifers I</taxon>
        <taxon>Pinales</taxon>
        <taxon>Pinaceae</taxon>
        <taxon>Picea</taxon>
    </lineage>
</organism>
<dbReference type="AlphaFoldDB" id="D5ABA0"/>
<keyword evidence="1" id="KW-1133">Transmembrane helix</keyword>
<keyword evidence="1" id="KW-0812">Transmembrane</keyword>
<proteinExistence type="evidence at transcript level"/>
<name>D5ABA0_PICSI</name>
<keyword evidence="1" id="KW-0472">Membrane</keyword>
<reference evidence="2" key="1">
    <citation type="submission" date="2010-04" db="EMBL/GenBank/DDBJ databases">
        <authorList>
            <person name="Reid K.E."/>
            <person name="Liao N."/>
            <person name="Chan S."/>
            <person name="Docking R."/>
            <person name="Taylor G."/>
            <person name="Moore R."/>
            <person name="Mayo M."/>
            <person name="Munro S."/>
            <person name="King J."/>
            <person name="Yanchuk A."/>
            <person name="Holt R."/>
            <person name="Jones S."/>
            <person name="Marra M."/>
            <person name="Ritland C.E."/>
            <person name="Ritland K."/>
            <person name="Bohlmann J."/>
        </authorList>
    </citation>
    <scope>NUCLEOTIDE SEQUENCE</scope>
    <source>
        <tissue evidence="2">Bud</tissue>
    </source>
</reference>
<dbReference type="InterPro" id="IPR029044">
    <property type="entry name" value="Nucleotide-diphossugar_trans"/>
</dbReference>
<evidence type="ECO:0008006" key="3">
    <source>
        <dbReference type="Google" id="ProtNLM"/>
    </source>
</evidence>
<dbReference type="Gene3D" id="3.90.550.10">
    <property type="entry name" value="Spore Coat Polysaccharide Biosynthesis Protein SpsA, Chain A"/>
    <property type="match status" value="1"/>
</dbReference>
<feature type="transmembrane region" description="Helical" evidence="1">
    <location>
        <begin position="12"/>
        <end position="29"/>
    </location>
</feature>
<evidence type="ECO:0000256" key="1">
    <source>
        <dbReference type="SAM" id="Phobius"/>
    </source>
</evidence>
<dbReference type="OMA" id="IQVTMPK"/>
<sequence>MASSGKWRFIRFLPFILILPFIFSGFQLSRLQNSKPKGDGSVGVGRKKFDYIVLGPAAGQGLPNRIQCQGLKAVKRRPLPSFHLSLVKEKISFVTVFTIYNQSLQISFDQKVSTNVSVGNSTYDKTQRSMAILNVFANFIKVAMPRSNIFILTDPASNFPVVPSNAVVMHIPGDYSRNNLMLQRIKSYIDFLEARLSGHIGKQNQVDHFIFTDSDIAVVDDLGDVVENYPDFHIGLTFRNNKDQPLNSGFILVRGTDEAVSKAKAFLEEVLEIYKSMFMKAARMLGDQLALAWIVKNQPLFDAQRFRNPKAFVAEVHRAQVLFLPCAIYNWTPPEGAGQFHGMPEDVKVIHFKGSRKRLMMESWNFFNSHPVDFSDMMCLILKSGRVKYDF</sequence>